<keyword evidence="3" id="KW-1185">Reference proteome</keyword>
<dbReference type="Pfam" id="PF00668">
    <property type="entry name" value="Condensation"/>
    <property type="match status" value="1"/>
</dbReference>
<dbReference type="EMBL" id="JADKYB010000003">
    <property type="protein sequence ID" value="MBM9504208.1"/>
    <property type="molecule type" value="Genomic_DNA"/>
</dbReference>
<dbReference type="RefSeq" id="WP_205356081.1">
    <property type="nucleotide sequence ID" value="NZ_JADKYB010000003.1"/>
</dbReference>
<organism evidence="2 3">
    <name type="scientific">Actinacidiphila acididurans</name>
    <dbReference type="NCBI Taxonomy" id="2784346"/>
    <lineage>
        <taxon>Bacteria</taxon>
        <taxon>Bacillati</taxon>
        <taxon>Actinomycetota</taxon>
        <taxon>Actinomycetes</taxon>
        <taxon>Kitasatosporales</taxon>
        <taxon>Streptomycetaceae</taxon>
        <taxon>Actinacidiphila</taxon>
    </lineage>
</organism>
<sequence length="454" mass="49121">MSGPEFLQLDVSAARSGRAPATWGQQAVWDAVLVLGEDAPWYSVKAGFELPSPRPRAAVLEALTHAVRLHEGLRTRLEPQDTGALTQILDASGRIPVTVRTSAREDTAAAGGELLTELGARPFDCAVEWPLRIGLVEADGLVRHYVMVVAHTAVDGGALRRLARDVVMMLDGVSPQRIRELFPATQPLDEAAYQQSERGRKRDAASRRYWIGKLGKGPRELFPPRAERAPGPVSPYAMLHSPALLPAVDHVAAARGVSSASVLLAAVAQQTARLSRTAEPLLQVVVSNRFLPGMAQSISTVAQEGLFQLQTGWEDFGSLVKWVHTGALGMYRHASYDKRLLDRDIEDLRGRLPDVADHSCFFNDTREPELYRPPAGDASSLPLARSRELSTLAWPGESSPRKNVTFAVNVNDEPGAVKLSITADTALLPPADMESFLLGMEEAVIEDALATGCA</sequence>
<comment type="caution">
    <text evidence="2">The sequence shown here is derived from an EMBL/GenBank/DDBJ whole genome shotgun (WGS) entry which is preliminary data.</text>
</comment>
<evidence type="ECO:0000313" key="3">
    <source>
        <dbReference type="Proteomes" id="UP000749040"/>
    </source>
</evidence>
<dbReference type="Proteomes" id="UP000749040">
    <property type="component" value="Unassembled WGS sequence"/>
</dbReference>
<name>A0ABS2TLJ4_9ACTN</name>
<evidence type="ECO:0000259" key="1">
    <source>
        <dbReference type="Pfam" id="PF00668"/>
    </source>
</evidence>
<dbReference type="InterPro" id="IPR001242">
    <property type="entry name" value="Condensation_dom"/>
</dbReference>
<proteinExistence type="predicted"/>
<dbReference type="Gene3D" id="3.30.559.10">
    <property type="entry name" value="Chloramphenicol acetyltransferase-like domain"/>
    <property type="match status" value="1"/>
</dbReference>
<dbReference type="Gene3D" id="3.30.559.30">
    <property type="entry name" value="Nonribosomal peptide synthetase, condensation domain"/>
    <property type="match status" value="1"/>
</dbReference>
<dbReference type="InterPro" id="IPR023213">
    <property type="entry name" value="CAT-like_dom_sf"/>
</dbReference>
<evidence type="ECO:0000313" key="2">
    <source>
        <dbReference type="EMBL" id="MBM9504208.1"/>
    </source>
</evidence>
<protein>
    <submittedName>
        <fullName evidence="2">Non-ribosomal peptide synthetase condensation domain protein</fullName>
    </submittedName>
</protein>
<gene>
    <name evidence="2" type="ORF">ITX44_06600</name>
</gene>
<accession>A0ABS2TLJ4</accession>
<reference evidence="2 3" key="1">
    <citation type="submission" date="2021-01" db="EMBL/GenBank/DDBJ databases">
        <title>Streptomyces acididurans sp. nov., isolated from a peat swamp forest soil.</title>
        <authorList>
            <person name="Chantavorakit T."/>
            <person name="Duangmal K."/>
        </authorList>
    </citation>
    <scope>NUCLEOTIDE SEQUENCE [LARGE SCALE GENOMIC DNA]</scope>
    <source>
        <strain evidence="2 3">KK5PA1</strain>
    </source>
</reference>
<feature type="domain" description="Condensation" evidence="1">
    <location>
        <begin position="36"/>
        <end position="362"/>
    </location>
</feature>
<dbReference type="SUPFAM" id="SSF52777">
    <property type="entry name" value="CoA-dependent acyltransferases"/>
    <property type="match status" value="2"/>
</dbReference>